<evidence type="ECO:0000256" key="1">
    <source>
        <dbReference type="ARBA" id="ARBA00001941"/>
    </source>
</evidence>
<evidence type="ECO:0000256" key="4">
    <source>
        <dbReference type="ARBA" id="ARBA00008236"/>
    </source>
</evidence>
<keyword evidence="7" id="KW-0479">Metal-binding</keyword>
<keyword evidence="5 10" id="KW-0031">Aminopeptidase</keyword>
<dbReference type="SUPFAM" id="SSF144052">
    <property type="entry name" value="Thermophilic metalloprotease-like"/>
    <property type="match status" value="1"/>
</dbReference>
<dbReference type="Gene3D" id="3.40.1830.10">
    <property type="entry name" value="Thermophilic metalloprotease (M29)"/>
    <property type="match status" value="1"/>
</dbReference>
<evidence type="ECO:0000256" key="5">
    <source>
        <dbReference type="ARBA" id="ARBA00022438"/>
    </source>
</evidence>
<comment type="cofactor">
    <cofactor evidence="3">
        <name>Zn(2+)</name>
        <dbReference type="ChEBI" id="CHEBI:29105"/>
    </cofactor>
</comment>
<evidence type="ECO:0000256" key="2">
    <source>
        <dbReference type="ARBA" id="ARBA00001946"/>
    </source>
</evidence>
<dbReference type="EMBL" id="JBDXSU010000031">
    <property type="protein sequence ID" value="MFB5192896.1"/>
    <property type="molecule type" value="Genomic_DNA"/>
</dbReference>
<evidence type="ECO:0000313" key="11">
    <source>
        <dbReference type="Proteomes" id="UP001579974"/>
    </source>
</evidence>
<evidence type="ECO:0000256" key="6">
    <source>
        <dbReference type="ARBA" id="ARBA00022670"/>
    </source>
</evidence>
<keyword evidence="6" id="KW-0645">Protease</keyword>
<dbReference type="PANTHER" id="PTHR34448">
    <property type="entry name" value="AMINOPEPTIDASE"/>
    <property type="match status" value="1"/>
</dbReference>
<keyword evidence="8" id="KW-0378">Hydrolase</keyword>
<proteinExistence type="inferred from homology"/>
<sequence length="410" mass="45236">MDKFEKQFEAYAELAVRLGVNVQPGQLVVIDAALDAAAFVRVIAEKAYDAGARMVHVEWSDAAVNRTNLLRSPVDALSEYPRWKAQGYLEMAQAGAAFIGIHTPQPGFLKDVAADRLAASQRAAQQALQPYQRLRMSAQVSWLGMLVPTQAWADQVFADLPEEQRLSALWDVVFQVTRADRPDPVEAWREHVEQLQARLTKLNDAQFTCLHYRAPGTDLTIELPEHHVWVGGGNRTATGVVTVPNIPTEECFTAPLRTGVNGTVRSTKPLYYGGKLIEDFSLTFREGRLVDFTAEVGRDVLESIITSDEGARYLGEVALVPHSSPISQTGLTFYHTLFDENASCHIALGAAYPINLQGGAEMSKEDLLQHGVNSSMVHVDFMIGSAELDIDAQTGSGEWIRLFRQGEWAD</sequence>
<keyword evidence="11" id="KW-1185">Reference proteome</keyword>
<gene>
    <name evidence="10" type="ORF">KKP3000_002490</name>
</gene>
<evidence type="ECO:0000313" key="10">
    <source>
        <dbReference type="EMBL" id="MFB5192896.1"/>
    </source>
</evidence>
<dbReference type="InterPro" id="IPR052170">
    <property type="entry name" value="M29_Exopeptidase"/>
</dbReference>
<evidence type="ECO:0000256" key="7">
    <source>
        <dbReference type="ARBA" id="ARBA00022723"/>
    </source>
</evidence>
<evidence type="ECO:0000256" key="9">
    <source>
        <dbReference type="ARBA" id="ARBA00023049"/>
    </source>
</evidence>
<evidence type="ECO:0000256" key="8">
    <source>
        <dbReference type="ARBA" id="ARBA00022801"/>
    </source>
</evidence>
<name>A0ABV5AKU1_9BACL</name>
<dbReference type="Pfam" id="PF02073">
    <property type="entry name" value="Peptidase_M29"/>
    <property type="match status" value="1"/>
</dbReference>
<dbReference type="PRINTS" id="PR00919">
    <property type="entry name" value="THERMOPTASE"/>
</dbReference>
<evidence type="ECO:0000256" key="3">
    <source>
        <dbReference type="ARBA" id="ARBA00001947"/>
    </source>
</evidence>
<reference evidence="10 11" key="1">
    <citation type="journal article" date="2024" name="Int. J. Mol. Sci.">
        <title>Exploration of Alicyclobacillus spp. Genome in Search of Antibiotic Resistance.</title>
        <authorList>
            <person name="Bucka-Kolendo J."/>
            <person name="Kiousi D.E."/>
            <person name="Dekowska A."/>
            <person name="Mikolajczuk-Szczyrba A."/>
            <person name="Karadedos D.M."/>
            <person name="Michael P."/>
            <person name="Galanis A."/>
            <person name="Sokolowska B."/>
        </authorList>
    </citation>
    <scope>NUCLEOTIDE SEQUENCE [LARGE SCALE GENOMIC DNA]</scope>
    <source>
        <strain evidence="10 11">KKP 3000</strain>
    </source>
</reference>
<dbReference type="Proteomes" id="UP001579974">
    <property type="component" value="Unassembled WGS sequence"/>
</dbReference>
<comment type="similarity">
    <text evidence="4">Belongs to the peptidase M29 family.</text>
</comment>
<comment type="cofactor">
    <cofactor evidence="2">
        <name>Mg(2+)</name>
        <dbReference type="ChEBI" id="CHEBI:18420"/>
    </cofactor>
</comment>
<dbReference type="InterPro" id="IPR035097">
    <property type="entry name" value="M29_N-terminal"/>
</dbReference>
<dbReference type="InterPro" id="IPR000787">
    <property type="entry name" value="Peptidase_M29"/>
</dbReference>
<keyword evidence="9" id="KW-0482">Metalloprotease</keyword>
<protein>
    <submittedName>
        <fullName evidence="10">Aminopeptidase</fullName>
    </submittedName>
</protein>
<dbReference type="GO" id="GO:0004177">
    <property type="term" value="F:aminopeptidase activity"/>
    <property type="evidence" value="ECO:0007669"/>
    <property type="project" value="UniProtKB-KW"/>
</dbReference>
<comment type="cofactor">
    <cofactor evidence="1">
        <name>Co(2+)</name>
        <dbReference type="ChEBI" id="CHEBI:48828"/>
    </cofactor>
</comment>
<dbReference type="RefSeq" id="WP_275475094.1">
    <property type="nucleotide sequence ID" value="NZ_CP162940.1"/>
</dbReference>
<dbReference type="PANTHER" id="PTHR34448:SF3">
    <property type="entry name" value="AMINOPEPTIDASE AMPS"/>
    <property type="match status" value="1"/>
</dbReference>
<organism evidence="10 11">
    <name type="scientific">Alicyclobacillus fastidiosus</name>
    <dbReference type="NCBI Taxonomy" id="392011"/>
    <lineage>
        <taxon>Bacteria</taxon>
        <taxon>Bacillati</taxon>
        <taxon>Bacillota</taxon>
        <taxon>Bacilli</taxon>
        <taxon>Bacillales</taxon>
        <taxon>Alicyclobacillaceae</taxon>
        <taxon>Alicyclobacillus</taxon>
    </lineage>
</organism>
<accession>A0ABV5AKU1</accession>
<comment type="caution">
    <text evidence="10">The sequence shown here is derived from an EMBL/GenBank/DDBJ whole genome shotgun (WGS) entry which is preliminary data.</text>
</comment>